<keyword evidence="6" id="KW-0560">Oxidoreductase</keyword>
<dbReference type="PANTHER" id="PTHR10491">
    <property type="entry name" value="DTDP-4-DEHYDRORHAMNOSE REDUCTASE"/>
    <property type="match status" value="1"/>
</dbReference>
<keyword evidence="10" id="KW-1185">Reference proteome</keyword>
<evidence type="ECO:0000256" key="1">
    <source>
        <dbReference type="ARBA" id="ARBA00004781"/>
    </source>
</evidence>
<dbReference type="Proteomes" id="UP000199615">
    <property type="component" value="Unassembled WGS sequence"/>
</dbReference>
<keyword evidence="6" id="KW-0521">NADP</keyword>
<dbReference type="UniPathway" id="UPA00124"/>
<evidence type="ECO:0000256" key="3">
    <source>
        <dbReference type="ARBA" id="ARBA00012929"/>
    </source>
</evidence>
<dbReference type="Gene3D" id="3.40.50.720">
    <property type="entry name" value="NAD(P)-binding Rossmann-like Domain"/>
    <property type="match status" value="1"/>
</dbReference>
<comment type="cofactor">
    <cofactor evidence="6">
        <name>Mg(2+)</name>
        <dbReference type="ChEBI" id="CHEBI:18420"/>
    </cofactor>
    <text evidence="6">Binds 1 Mg(2+) ion per monomer.</text>
</comment>
<dbReference type="CDD" id="cd05254">
    <property type="entry name" value="dTDP_HR_like_SDR_e"/>
    <property type="match status" value="1"/>
</dbReference>
<evidence type="ECO:0000256" key="7">
    <source>
        <dbReference type="SAM" id="MobiDB-lite"/>
    </source>
</evidence>
<dbReference type="Gene3D" id="3.90.25.10">
    <property type="entry name" value="UDP-galactose 4-epimerase, domain 1"/>
    <property type="match status" value="1"/>
</dbReference>
<dbReference type="RefSeq" id="WP_092684817.1">
    <property type="nucleotide sequence ID" value="NZ_FODT01000007.1"/>
</dbReference>
<feature type="domain" description="RmlD-like substrate binding" evidence="8">
    <location>
        <begin position="1"/>
        <end position="290"/>
    </location>
</feature>
<comment type="similarity">
    <text evidence="2 6">Belongs to the dTDP-4-dehydrorhamnose reductase family.</text>
</comment>
<dbReference type="NCBIfam" id="TIGR01214">
    <property type="entry name" value="rmlD"/>
    <property type="match status" value="1"/>
</dbReference>
<evidence type="ECO:0000256" key="4">
    <source>
        <dbReference type="ARBA" id="ARBA00017099"/>
    </source>
</evidence>
<evidence type="ECO:0000313" key="10">
    <source>
        <dbReference type="Proteomes" id="UP000199615"/>
    </source>
</evidence>
<comment type="pathway">
    <text evidence="1 6">Carbohydrate biosynthesis; dTDP-L-rhamnose biosynthesis.</text>
</comment>
<gene>
    <name evidence="9" type="ORF">SAMN05444123_107133</name>
</gene>
<dbReference type="Pfam" id="PF04321">
    <property type="entry name" value="RmlD_sub_bind"/>
    <property type="match status" value="1"/>
</dbReference>
<evidence type="ECO:0000313" key="9">
    <source>
        <dbReference type="EMBL" id="SEP04161.1"/>
    </source>
</evidence>
<sequence length="298" mass="31317">MRLAVTGRVGQVVQSLLERAPADIEIVTIARPAVDLQDPVAVAEAIGAAQPDAVISAAAYTAVDFAEKEAELAYRINEAGAGAVATAAADLGIPVVHLSTDYVFDGSLSRPYREDDAPAPLSVYGASKLAGEKAVAAANPDHAILRTAWVYSPFGKNFVRTMLMLADSRAEVSVVCDQRGAPTCALDIADCVVAVARNLLARPSDGALRGIFHMSCTGDTSWAGFAEAIFAHSAAAGGPSARVKPIPTSEYPTPARRPANSRLDTSRLAERHGIRLPNWTDPLPLCIDRILAAQRASH</sequence>
<name>A0A1H8ULY6_9BRAD</name>
<proteinExistence type="inferred from homology"/>
<accession>A0A1H8ULY6</accession>
<dbReference type="InterPro" id="IPR005913">
    <property type="entry name" value="dTDP_dehydrorham_reduct"/>
</dbReference>
<evidence type="ECO:0000256" key="5">
    <source>
        <dbReference type="ARBA" id="ARBA00048200"/>
    </source>
</evidence>
<evidence type="ECO:0000256" key="6">
    <source>
        <dbReference type="RuleBase" id="RU364082"/>
    </source>
</evidence>
<dbReference type="InterPro" id="IPR029903">
    <property type="entry name" value="RmlD-like-bd"/>
</dbReference>
<feature type="region of interest" description="Disordered" evidence="7">
    <location>
        <begin position="241"/>
        <end position="262"/>
    </location>
</feature>
<dbReference type="EMBL" id="FODT01000007">
    <property type="protein sequence ID" value="SEP04161.1"/>
    <property type="molecule type" value="Genomic_DNA"/>
</dbReference>
<organism evidence="9 10">
    <name type="scientific">Rhodopseudomonas pseudopalustris</name>
    <dbReference type="NCBI Taxonomy" id="1513892"/>
    <lineage>
        <taxon>Bacteria</taxon>
        <taxon>Pseudomonadati</taxon>
        <taxon>Pseudomonadota</taxon>
        <taxon>Alphaproteobacteria</taxon>
        <taxon>Hyphomicrobiales</taxon>
        <taxon>Nitrobacteraceae</taxon>
        <taxon>Rhodopseudomonas</taxon>
    </lineage>
</organism>
<protein>
    <recommendedName>
        <fullName evidence="4 6">dTDP-4-dehydrorhamnose reductase</fullName>
        <ecNumber evidence="3 6">1.1.1.133</ecNumber>
    </recommendedName>
</protein>
<dbReference type="GO" id="GO:0019305">
    <property type="term" value="P:dTDP-rhamnose biosynthetic process"/>
    <property type="evidence" value="ECO:0007669"/>
    <property type="project" value="UniProtKB-UniPathway"/>
</dbReference>
<evidence type="ECO:0000259" key="8">
    <source>
        <dbReference type="Pfam" id="PF04321"/>
    </source>
</evidence>
<dbReference type="OrthoDB" id="9803892at2"/>
<dbReference type="AlphaFoldDB" id="A0A1H8ULY6"/>
<reference evidence="10" key="1">
    <citation type="submission" date="2016-10" db="EMBL/GenBank/DDBJ databases">
        <authorList>
            <person name="Varghese N."/>
            <person name="Submissions S."/>
        </authorList>
    </citation>
    <scope>NUCLEOTIDE SEQUENCE [LARGE SCALE GENOMIC DNA]</scope>
    <source>
        <strain evidence="10">DSM 123</strain>
    </source>
</reference>
<comment type="function">
    <text evidence="6">Catalyzes the reduction of dTDP-6-deoxy-L-lyxo-4-hexulose to yield dTDP-L-rhamnose.</text>
</comment>
<dbReference type="EC" id="1.1.1.133" evidence="3 6"/>
<dbReference type="PANTHER" id="PTHR10491:SF4">
    <property type="entry name" value="METHIONINE ADENOSYLTRANSFERASE 2 SUBUNIT BETA"/>
    <property type="match status" value="1"/>
</dbReference>
<dbReference type="InterPro" id="IPR036291">
    <property type="entry name" value="NAD(P)-bd_dom_sf"/>
</dbReference>
<dbReference type="SUPFAM" id="SSF51735">
    <property type="entry name" value="NAD(P)-binding Rossmann-fold domains"/>
    <property type="match status" value="1"/>
</dbReference>
<evidence type="ECO:0000256" key="2">
    <source>
        <dbReference type="ARBA" id="ARBA00010944"/>
    </source>
</evidence>
<comment type="catalytic activity">
    <reaction evidence="5 6">
        <text>dTDP-beta-L-rhamnose + NADP(+) = dTDP-4-dehydro-beta-L-rhamnose + NADPH + H(+)</text>
        <dbReference type="Rhea" id="RHEA:21796"/>
        <dbReference type="ChEBI" id="CHEBI:15378"/>
        <dbReference type="ChEBI" id="CHEBI:57510"/>
        <dbReference type="ChEBI" id="CHEBI:57783"/>
        <dbReference type="ChEBI" id="CHEBI:58349"/>
        <dbReference type="ChEBI" id="CHEBI:62830"/>
        <dbReference type="EC" id="1.1.1.133"/>
    </reaction>
</comment>
<dbReference type="GO" id="GO:0008831">
    <property type="term" value="F:dTDP-4-dehydrorhamnose reductase activity"/>
    <property type="evidence" value="ECO:0007669"/>
    <property type="project" value="UniProtKB-EC"/>
</dbReference>